<evidence type="ECO:0008006" key="3">
    <source>
        <dbReference type="Google" id="ProtNLM"/>
    </source>
</evidence>
<dbReference type="Proteomes" id="UP001420932">
    <property type="component" value="Unassembled WGS sequence"/>
</dbReference>
<gene>
    <name evidence="1" type="ORF">Syun_020724</name>
</gene>
<dbReference type="AlphaFoldDB" id="A0AAP0IG95"/>
<keyword evidence="2" id="KW-1185">Reference proteome</keyword>
<comment type="caution">
    <text evidence="1">The sequence shown here is derived from an EMBL/GenBank/DDBJ whole genome shotgun (WGS) entry which is preliminary data.</text>
</comment>
<dbReference type="EMBL" id="JBBNAF010000009">
    <property type="protein sequence ID" value="KAK9113927.1"/>
    <property type="molecule type" value="Genomic_DNA"/>
</dbReference>
<evidence type="ECO:0000313" key="2">
    <source>
        <dbReference type="Proteomes" id="UP001420932"/>
    </source>
</evidence>
<sequence>MENDEWDWRKKHPISEPIHVSKLQLNPDELVDDVPVRDMRSLFEIYQSCNVALLEPSNFWEAAKDSRWVAAMEEEISMIEKNQTWQLMKRPGDRKVIGVKWVFRTKLNHDGSINKHKLGLL</sequence>
<accession>A0AAP0IG95</accession>
<proteinExistence type="predicted"/>
<name>A0AAP0IG95_9MAGN</name>
<protein>
    <recommendedName>
        <fullName evidence="3">Mitochondrial protein</fullName>
    </recommendedName>
</protein>
<evidence type="ECO:0000313" key="1">
    <source>
        <dbReference type="EMBL" id="KAK9113927.1"/>
    </source>
</evidence>
<organism evidence="1 2">
    <name type="scientific">Stephania yunnanensis</name>
    <dbReference type="NCBI Taxonomy" id="152371"/>
    <lineage>
        <taxon>Eukaryota</taxon>
        <taxon>Viridiplantae</taxon>
        <taxon>Streptophyta</taxon>
        <taxon>Embryophyta</taxon>
        <taxon>Tracheophyta</taxon>
        <taxon>Spermatophyta</taxon>
        <taxon>Magnoliopsida</taxon>
        <taxon>Ranunculales</taxon>
        <taxon>Menispermaceae</taxon>
        <taxon>Menispermoideae</taxon>
        <taxon>Cissampelideae</taxon>
        <taxon>Stephania</taxon>
    </lineage>
</organism>
<reference evidence="1 2" key="1">
    <citation type="submission" date="2024-01" db="EMBL/GenBank/DDBJ databases">
        <title>Genome assemblies of Stephania.</title>
        <authorList>
            <person name="Yang L."/>
        </authorList>
    </citation>
    <scope>NUCLEOTIDE SEQUENCE [LARGE SCALE GENOMIC DNA]</scope>
    <source>
        <strain evidence="1">YNDBR</strain>
        <tissue evidence="1">Leaf</tissue>
    </source>
</reference>